<comment type="similarity">
    <text evidence="2 8">Belongs to the 4-toluene sulfonate uptake permease (TSUP) (TC 2.A.102) family.</text>
</comment>
<reference evidence="9 10" key="1">
    <citation type="submission" date="2018-03" db="EMBL/GenBank/DDBJ databases">
        <title>The draft genome of Zobellella taiwanensis JCM 13381.</title>
        <authorList>
            <person name="Liu L."/>
            <person name="Li L."/>
            <person name="Wang T."/>
            <person name="Zhang X."/>
            <person name="Liang L."/>
        </authorList>
    </citation>
    <scope>NUCLEOTIDE SEQUENCE [LARGE SCALE GENOMIC DNA]</scope>
    <source>
        <strain evidence="9 10">JCM 13381</strain>
    </source>
</reference>
<dbReference type="OrthoDB" id="5472127at2"/>
<evidence type="ECO:0000313" key="9">
    <source>
        <dbReference type="EMBL" id="PSJ37794.1"/>
    </source>
</evidence>
<proteinExistence type="inferred from homology"/>
<dbReference type="EMBL" id="PXYH01000026">
    <property type="protein sequence ID" value="PSJ37794.1"/>
    <property type="molecule type" value="Genomic_DNA"/>
</dbReference>
<dbReference type="PANTHER" id="PTHR30269:SF37">
    <property type="entry name" value="MEMBRANE TRANSPORTER PROTEIN"/>
    <property type="match status" value="1"/>
</dbReference>
<protein>
    <recommendedName>
        <fullName evidence="8">Probable membrane transporter protein</fullName>
    </recommendedName>
</protein>
<comment type="subcellular location">
    <subcellularLocation>
        <location evidence="1 8">Cell membrane</location>
        <topology evidence="1 8">Multi-pass membrane protein</topology>
    </subcellularLocation>
</comment>
<feature type="transmembrane region" description="Helical" evidence="8">
    <location>
        <begin position="131"/>
        <end position="151"/>
    </location>
</feature>
<gene>
    <name evidence="9" type="ORF">C7I36_15165</name>
</gene>
<dbReference type="Proteomes" id="UP000242181">
    <property type="component" value="Unassembled WGS sequence"/>
</dbReference>
<evidence type="ECO:0000256" key="6">
    <source>
        <dbReference type="ARBA" id="ARBA00022989"/>
    </source>
</evidence>
<evidence type="ECO:0000256" key="5">
    <source>
        <dbReference type="ARBA" id="ARBA00022692"/>
    </source>
</evidence>
<evidence type="ECO:0000256" key="2">
    <source>
        <dbReference type="ARBA" id="ARBA00009142"/>
    </source>
</evidence>
<evidence type="ECO:0000256" key="8">
    <source>
        <dbReference type="RuleBase" id="RU363041"/>
    </source>
</evidence>
<keyword evidence="10" id="KW-1185">Reference proteome</keyword>
<feature type="transmembrane region" description="Helical" evidence="8">
    <location>
        <begin position="186"/>
        <end position="206"/>
    </location>
</feature>
<keyword evidence="7 8" id="KW-0472">Membrane</keyword>
<keyword evidence="3" id="KW-0813">Transport</keyword>
<dbReference type="AlphaFoldDB" id="A0A2P7QIJ6"/>
<dbReference type="PANTHER" id="PTHR30269">
    <property type="entry name" value="TRANSMEMBRANE PROTEIN YFCA"/>
    <property type="match status" value="1"/>
</dbReference>
<evidence type="ECO:0000256" key="7">
    <source>
        <dbReference type="ARBA" id="ARBA00023136"/>
    </source>
</evidence>
<dbReference type="Pfam" id="PF01925">
    <property type="entry name" value="TauE"/>
    <property type="match status" value="1"/>
</dbReference>
<evidence type="ECO:0000256" key="3">
    <source>
        <dbReference type="ARBA" id="ARBA00022448"/>
    </source>
</evidence>
<accession>A0A2P7QIJ6</accession>
<name>A0A2P7QIJ6_9GAMM</name>
<sequence length="253" mass="27800">MWYSPDDLLALLIVATGTLVQAWVGIGFGLLAAPLLYLINPAYVPGPVLLLGWVLSLLVVIRQRCQLNWRRVLPAMLARVPGSWCGALLLLYISSWQLSLVFGTSLLLAIWLSSRRYTLKLNSFNLSISGFLSGLMGTATSVGGPPIALLYQYESRKVARNEIAAFFLVGTPVSLLMLAWGGGVAWIGWPLVIKAMPGLFLGYWLSRQLESVVDKDNIRVLILFISVLSAAVVLWQGVMEGLDLNRLASLWRS</sequence>
<feature type="transmembrane region" description="Helical" evidence="8">
    <location>
        <begin position="42"/>
        <end position="61"/>
    </location>
</feature>
<comment type="caution">
    <text evidence="9">The sequence shown here is derived from an EMBL/GenBank/DDBJ whole genome shotgun (WGS) entry which is preliminary data.</text>
</comment>
<evidence type="ECO:0000256" key="4">
    <source>
        <dbReference type="ARBA" id="ARBA00022475"/>
    </source>
</evidence>
<feature type="transmembrane region" description="Helical" evidence="8">
    <location>
        <begin position="82"/>
        <end position="111"/>
    </location>
</feature>
<feature type="transmembrane region" description="Helical" evidence="8">
    <location>
        <begin position="218"/>
        <end position="238"/>
    </location>
</feature>
<keyword evidence="6 8" id="KW-1133">Transmembrane helix</keyword>
<evidence type="ECO:0000313" key="10">
    <source>
        <dbReference type="Proteomes" id="UP000242181"/>
    </source>
</evidence>
<dbReference type="InterPro" id="IPR002781">
    <property type="entry name" value="TM_pro_TauE-like"/>
</dbReference>
<organism evidence="9 10">
    <name type="scientific">Zobellella taiwanensis</name>
    <dbReference type="NCBI Taxonomy" id="347535"/>
    <lineage>
        <taxon>Bacteria</taxon>
        <taxon>Pseudomonadati</taxon>
        <taxon>Pseudomonadota</taxon>
        <taxon>Gammaproteobacteria</taxon>
        <taxon>Aeromonadales</taxon>
        <taxon>Aeromonadaceae</taxon>
        <taxon>Zobellella</taxon>
    </lineage>
</organism>
<dbReference type="InterPro" id="IPR052017">
    <property type="entry name" value="TSUP"/>
</dbReference>
<dbReference type="RefSeq" id="WP_106454531.1">
    <property type="nucleotide sequence ID" value="NZ_PXYH01000026.1"/>
</dbReference>
<dbReference type="GO" id="GO:0005886">
    <property type="term" value="C:plasma membrane"/>
    <property type="evidence" value="ECO:0007669"/>
    <property type="project" value="UniProtKB-SubCell"/>
</dbReference>
<keyword evidence="4 8" id="KW-1003">Cell membrane</keyword>
<keyword evidence="5 8" id="KW-0812">Transmembrane</keyword>
<evidence type="ECO:0000256" key="1">
    <source>
        <dbReference type="ARBA" id="ARBA00004651"/>
    </source>
</evidence>
<feature type="transmembrane region" description="Helical" evidence="8">
    <location>
        <begin position="163"/>
        <end position="180"/>
    </location>
</feature>